<reference evidence="2" key="1">
    <citation type="submission" date="2022-11" db="EMBL/GenBank/DDBJ databases">
        <title>Centuries of genome instability and evolution in soft-shell clam transmissible cancer (bioRxiv).</title>
        <authorList>
            <person name="Hart S.F.M."/>
            <person name="Yonemitsu M.A."/>
            <person name="Giersch R.M."/>
            <person name="Beal B.F."/>
            <person name="Arriagada G."/>
            <person name="Davis B.W."/>
            <person name="Ostrander E.A."/>
            <person name="Goff S.P."/>
            <person name="Metzger M.J."/>
        </authorList>
    </citation>
    <scope>NUCLEOTIDE SEQUENCE</scope>
    <source>
        <strain evidence="2">MELC-2E11</strain>
        <tissue evidence="2">Siphon/mantle</tissue>
    </source>
</reference>
<organism evidence="2 3">
    <name type="scientific">Mya arenaria</name>
    <name type="common">Soft-shell clam</name>
    <dbReference type="NCBI Taxonomy" id="6604"/>
    <lineage>
        <taxon>Eukaryota</taxon>
        <taxon>Metazoa</taxon>
        <taxon>Spiralia</taxon>
        <taxon>Lophotrochozoa</taxon>
        <taxon>Mollusca</taxon>
        <taxon>Bivalvia</taxon>
        <taxon>Autobranchia</taxon>
        <taxon>Heteroconchia</taxon>
        <taxon>Euheterodonta</taxon>
        <taxon>Imparidentia</taxon>
        <taxon>Neoheterodontei</taxon>
        <taxon>Myida</taxon>
        <taxon>Myoidea</taxon>
        <taxon>Myidae</taxon>
        <taxon>Mya</taxon>
    </lineage>
</organism>
<evidence type="ECO:0000256" key="1">
    <source>
        <dbReference type="SAM" id="MobiDB-lite"/>
    </source>
</evidence>
<protein>
    <submittedName>
        <fullName evidence="2">Uncharacterized protein</fullName>
    </submittedName>
</protein>
<evidence type="ECO:0000313" key="3">
    <source>
        <dbReference type="Proteomes" id="UP001164746"/>
    </source>
</evidence>
<dbReference type="Proteomes" id="UP001164746">
    <property type="component" value="Chromosome 5"/>
</dbReference>
<evidence type="ECO:0000313" key="2">
    <source>
        <dbReference type="EMBL" id="WAR05179.1"/>
    </source>
</evidence>
<sequence length="66" mass="7156">MYIKAPTHVDVPAFCSVEDLRKHIIEEVQPGMIGILEKVNNDSNKKRGTSGPVANDVSSGDPTLVH</sequence>
<gene>
    <name evidence="2" type="ORF">MAR_020548</name>
</gene>
<name>A0ABY7E9U8_MYAAR</name>
<keyword evidence="3" id="KW-1185">Reference proteome</keyword>
<proteinExistence type="predicted"/>
<dbReference type="EMBL" id="CP111016">
    <property type="protein sequence ID" value="WAR05179.1"/>
    <property type="molecule type" value="Genomic_DNA"/>
</dbReference>
<accession>A0ABY7E9U8</accession>
<feature type="compositionally biased region" description="Polar residues" evidence="1">
    <location>
        <begin position="56"/>
        <end position="66"/>
    </location>
</feature>
<feature type="region of interest" description="Disordered" evidence="1">
    <location>
        <begin position="39"/>
        <end position="66"/>
    </location>
</feature>